<protein>
    <submittedName>
        <fullName evidence="1">Uncharacterized protein</fullName>
    </submittedName>
</protein>
<proteinExistence type="predicted"/>
<reference evidence="1" key="1">
    <citation type="submission" date="2014-11" db="EMBL/GenBank/DDBJ databases">
        <authorList>
            <person name="Amaro Gonzalez C."/>
        </authorList>
    </citation>
    <scope>NUCLEOTIDE SEQUENCE</scope>
</reference>
<organism evidence="1">
    <name type="scientific">Anguilla anguilla</name>
    <name type="common">European freshwater eel</name>
    <name type="synonym">Muraena anguilla</name>
    <dbReference type="NCBI Taxonomy" id="7936"/>
    <lineage>
        <taxon>Eukaryota</taxon>
        <taxon>Metazoa</taxon>
        <taxon>Chordata</taxon>
        <taxon>Craniata</taxon>
        <taxon>Vertebrata</taxon>
        <taxon>Euteleostomi</taxon>
        <taxon>Actinopterygii</taxon>
        <taxon>Neopterygii</taxon>
        <taxon>Teleostei</taxon>
        <taxon>Anguilliformes</taxon>
        <taxon>Anguillidae</taxon>
        <taxon>Anguilla</taxon>
    </lineage>
</organism>
<sequence>MHCALHACHQTQCPVFRSSETIVLWPDHWKEQLYPSHDQCFHLCTF</sequence>
<name>A0A0E9QRH7_ANGAN</name>
<reference evidence="1" key="2">
    <citation type="journal article" date="2015" name="Fish Shellfish Immunol.">
        <title>Early steps in the European eel (Anguilla anguilla)-Vibrio vulnificus interaction in the gills: Role of the RtxA13 toxin.</title>
        <authorList>
            <person name="Callol A."/>
            <person name="Pajuelo D."/>
            <person name="Ebbesson L."/>
            <person name="Teles M."/>
            <person name="MacKenzie S."/>
            <person name="Amaro C."/>
        </authorList>
    </citation>
    <scope>NUCLEOTIDE SEQUENCE</scope>
</reference>
<accession>A0A0E9QRH7</accession>
<dbReference type="AlphaFoldDB" id="A0A0E9QRH7"/>
<dbReference type="EMBL" id="GBXM01089011">
    <property type="protein sequence ID" value="JAH19566.1"/>
    <property type="molecule type" value="Transcribed_RNA"/>
</dbReference>
<evidence type="ECO:0000313" key="1">
    <source>
        <dbReference type="EMBL" id="JAH19566.1"/>
    </source>
</evidence>